<gene>
    <name evidence="1" type="ORF">PPRIM_AZ9-3.1.T0170138</name>
</gene>
<accession>A0A8S1K5P5</accession>
<dbReference type="AlphaFoldDB" id="A0A8S1K5P5"/>
<comment type="caution">
    <text evidence="1">The sequence shown here is derived from an EMBL/GenBank/DDBJ whole genome shotgun (WGS) entry which is preliminary data.</text>
</comment>
<dbReference type="EMBL" id="CAJJDM010000012">
    <property type="protein sequence ID" value="CAD8050599.1"/>
    <property type="molecule type" value="Genomic_DNA"/>
</dbReference>
<protein>
    <submittedName>
        <fullName evidence="1">Uncharacterized protein</fullName>
    </submittedName>
</protein>
<name>A0A8S1K5P5_PARPR</name>
<sequence length="93" mass="11167">MQKDVRYYLNGLYLECEDPQSKFIIYVMNEEFKVIYAPLVPLVKDRHFRRLLQLIIKARVDSLKKYSNRKSYWGVYPSKIQINEGIDSFQLDS</sequence>
<evidence type="ECO:0000313" key="2">
    <source>
        <dbReference type="Proteomes" id="UP000688137"/>
    </source>
</evidence>
<organism evidence="1 2">
    <name type="scientific">Paramecium primaurelia</name>
    <dbReference type="NCBI Taxonomy" id="5886"/>
    <lineage>
        <taxon>Eukaryota</taxon>
        <taxon>Sar</taxon>
        <taxon>Alveolata</taxon>
        <taxon>Ciliophora</taxon>
        <taxon>Intramacronucleata</taxon>
        <taxon>Oligohymenophorea</taxon>
        <taxon>Peniculida</taxon>
        <taxon>Parameciidae</taxon>
        <taxon>Paramecium</taxon>
    </lineage>
</organism>
<proteinExistence type="predicted"/>
<keyword evidence="2" id="KW-1185">Reference proteome</keyword>
<evidence type="ECO:0000313" key="1">
    <source>
        <dbReference type="EMBL" id="CAD8050599.1"/>
    </source>
</evidence>
<reference evidence="1" key="1">
    <citation type="submission" date="2021-01" db="EMBL/GenBank/DDBJ databases">
        <authorList>
            <consortium name="Genoscope - CEA"/>
            <person name="William W."/>
        </authorList>
    </citation>
    <scope>NUCLEOTIDE SEQUENCE</scope>
</reference>
<dbReference type="Proteomes" id="UP000688137">
    <property type="component" value="Unassembled WGS sequence"/>
</dbReference>